<gene>
    <name evidence="2" type="primary">tnpB</name>
    <name evidence="2" type="ORF">E8A74_12705</name>
</gene>
<feature type="region of interest" description="Disordered" evidence="1">
    <location>
        <begin position="172"/>
        <end position="239"/>
    </location>
</feature>
<dbReference type="PANTHER" id="PTHR36455">
    <property type="match status" value="1"/>
</dbReference>
<keyword evidence="3" id="KW-1185">Reference proteome</keyword>
<name>A0A4U1JDV2_9BACT</name>
<dbReference type="NCBIfam" id="NF033819">
    <property type="entry name" value="IS66_TnpB"/>
    <property type="match status" value="1"/>
</dbReference>
<accession>A0A4U1JDV2</accession>
<dbReference type="InterPro" id="IPR008878">
    <property type="entry name" value="Transposase_IS66_Orf2"/>
</dbReference>
<comment type="caution">
    <text evidence="2">The sequence shown here is derived from an EMBL/GenBank/DDBJ whole genome shotgun (WGS) entry which is preliminary data.</text>
</comment>
<organism evidence="2 3">
    <name type="scientific">Polyangium fumosum</name>
    <dbReference type="NCBI Taxonomy" id="889272"/>
    <lineage>
        <taxon>Bacteria</taxon>
        <taxon>Pseudomonadati</taxon>
        <taxon>Myxococcota</taxon>
        <taxon>Polyangia</taxon>
        <taxon>Polyangiales</taxon>
        <taxon>Polyangiaceae</taxon>
        <taxon>Polyangium</taxon>
    </lineage>
</organism>
<evidence type="ECO:0000256" key="1">
    <source>
        <dbReference type="SAM" id="MobiDB-lite"/>
    </source>
</evidence>
<dbReference type="AlphaFoldDB" id="A0A4U1JDV2"/>
<evidence type="ECO:0000313" key="2">
    <source>
        <dbReference type="EMBL" id="TKD09142.1"/>
    </source>
</evidence>
<sequence>MIPARMAIYVATERLDLRRSFDGLSGVVREVLREDPLSGALFMFFNKAADRVKILWWDRTGYASSTSASSAGRFACRRGSSPARRASQVLEANPRADRRSSAARREHLEPRFEHAASVLTSGAARSWGPSDPGLRRLAFGGHVHSEGASKARRPSTWLHRYAWTVWSSRDVVTSSRRPSGEHRDARTHQRGCHPRSGAAQNHAFSPASGELRLPRALPRRTRHAAASRRKVTQQPRWPP</sequence>
<dbReference type="Pfam" id="PF05717">
    <property type="entry name" value="TnpB_IS66"/>
    <property type="match status" value="1"/>
</dbReference>
<feature type="compositionally biased region" description="Basic and acidic residues" evidence="1">
    <location>
        <begin position="178"/>
        <end position="187"/>
    </location>
</feature>
<protein>
    <submittedName>
        <fullName evidence="2">IS66 family insertion sequence element accessory protein TnpB</fullName>
    </submittedName>
</protein>
<dbReference type="EMBL" id="SSMQ01000011">
    <property type="protein sequence ID" value="TKD09142.1"/>
    <property type="molecule type" value="Genomic_DNA"/>
</dbReference>
<reference evidence="2 3" key="1">
    <citation type="submission" date="2019-04" db="EMBL/GenBank/DDBJ databases">
        <authorList>
            <person name="Li Y."/>
            <person name="Wang J."/>
        </authorList>
    </citation>
    <scope>NUCLEOTIDE SEQUENCE [LARGE SCALE GENOMIC DNA]</scope>
    <source>
        <strain evidence="2 3">DSM 14668</strain>
    </source>
</reference>
<proteinExistence type="predicted"/>
<feature type="compositionally biased region" description="Basic and acidic residues" evidence="1">
    <location>
        <begin position="94"/>
        <end position="107"/>
    </location>
</feature>
<dbReference type="PANTHER" id="PTHR36455:SF1">
    <property type="entry name" value="BLR8292 PROTEIN"/>
    <property type="match status" value="1"/>
</dbReference>
<feature type="region of interest" description="Disordered" evidence="1">
    <location>
        <begin position="73"/>
        <end position="107"/>
    </location>
</feature>
<dbReference type="OrthoDB" id="9801450at2"/>
<dbReference type="Proteomes" id="UP000309215">
    <property type="component" value="Unassembled WGS sequence"/>
</dbReference>
<feature type="compositionally biased region" description="Basic residues" evidence="1">
    <location>
        <begin position="217"/>
        <end position="231"/>
    </location>
</feature>
<evidence type="ECO:0000313" key="3">
    <source>
        <dbReference type="Proteomes" id="UP000309215"/>
    </source>
</evidence>